<sequence length="517" mass="55128">MSSGFARSSFAHNGRARVAVIGAGPNGLTAAAVLAQAGCRVEVFESADHIGGSARTHPAFGAGSAVDFGAAAHPFGVVSPVFRQLGLENYGLEWKHPQYPMAHPLVDAPAVILHRDLKTTAAQFSDHDRRVWNHLHKPLVDDVGKLVNSVLPVRPRYPLALARLGLRGVWPARSLTSRLLVDEAARALLVGSAVHAIRPPSQPGTAAFGLLFNAFGMTTGWPVISGGTGQLAMALARVIKHYGGTIKTGAKVQDLSGFVTYDAVVTTQTPRQLLALQGLDLSRLRSRSLRRWKYGTAVYKVDYLVNGPVRWNDPRVAGAGTVHVGGTVSEMQLAESQAAAGMLPERPFVMVCQQQTADPTRFSGNRRSVGAGRVLSAQLDAGRMPEDARQPHILWAYAHVPHGYQEKFPGEVAGLIEAQISRYAAGFSAQIIERHQASPGQLQEANANLIGGDIAGGAMNLAQMLRQRQYVGTLTVNPEVPVVQASGASLPGAGVHGMAGWRAAQTILRRFGSIELR</sequence>
<dbReference type="Pfam" id="PF13450">
    <property type="entry name" value="NAD_binding_8"/>
    <property type="match status" value="1"/>
</dbReference>
<dbReference type="PANTHER" id="PTHR10668:SF105">
    <property type="entry name" value="DEHYDROGENASE-RELATED"/>
    <property type="match status" value="1"/>
</dbReference>
<dbReference type="RefSeq" id="WP_284588861.1">
    <property type="nucleotide sequence ID" value="NZ_JASNUC010000005.1"/>
</dbReference>
<dbReference type="AlphaFoldDB" id="A0AAP4F683"/>
<dbReference type="PANTHER" id="PTHR10668">
    <property type="entry name" value="PHYTOENE DEHYDROGENASE"/>
    <property type="match status" value="1"/>
</dbReference>
<proteinExistence type="predicted"/>
<protein>
    <submittedName>
        <fullName evidence="1">NAD(P)/FAD-dependent oxidoreductase</fullName>
    </submittedName>
</protein>
<gene>
    <name evidence="1" type="ORF">QPX42_05080</name>
</gene>
<dbReference type="Proteomes" id="UP001224412">
    <property type="component" value="Unassembled WGS sequence"/>
</dbReference>
<comment type="caution">
    <text evidence="1">The sequence shown here is derived from an EMBL/GenBank/DDBJ whole genome shotgun (WGS) entry which is preliminary data.</text>
</comment>
<dbReference type="EMBL" id="JASNVH010000006">
    <property type="protein sequence ID" value="MDK4306928.1"/>
    <property type="molecule type" value="Genomic_DNA"/>
</dbReference>
<dbReference type="InterPro" id="IPR036188">
    <property type="entry name" value="FAD/NAD-bd_sf"/>
</dbReference>
<reference evidence="1" key="1">
    <citation type="submission" date="2023-05" db="EMBL/GenBank/DDBJ databases">
        <title>Metabolic capabilities are highly conserved among human nasal-associated Corynebacterium species in pangenomic analyses.</title>
        <authorList>
            <person name="Tran T.H."/>
            <person name="Roberts A.Q."/>
            <person name="Escapa I.F."/>
            <person name="Gao W."/>
            <person name="Conlan S."/>
            <person name="Kong H."/>
            <person name="Segre J.A."/>
            <person name="Kelly M.S."/>
            <person name="Lemon K.P."/>
        </authorList>
    </citation>
    <scope>NUCLEOTIDE SEQUENCE</scope>
    <source>
        <strain evidence="1">KPL2773</strain>
    </source>
</reference>
<dbReference type="PRINTS" id="PR00419">
    <property type="entry name" value="ADXRDTASE"/>
</dbReference>
<evidence type="ECO:0000313" key="2">
    <source>
        <dbReference type="Proteomes" id="UP001224412"/>
    </source>
</evidence>
<organism evidence="1 2">
    <name type="scientific">Corynebacterium pseudodiphtheriticum</name>
    <dbReference type="NCBI Taxonomy" id="37637"/>
    <lineage>
        <taxon>Bacteria</taxon>
        <taxon>Bacillati</taxon>
        <taxon>Actinomycetota</taxon>
        <taxon>Actinomycetes</taxon>
        <taxon>Mycobacteriales</taxon>
        <taxon>Corynebacteriaceae</taxon>
        <taxon>Corynebacterium</taxon>
    </lineage>
</organism>
<dbReference type="Gene3D" id="3.50.50.60">
    <property type="entry name" value="FAD/NAD(P)-binding domain"/>
    <property type="match status" value="2"/>
</dbReference>
<evidence type="ECO:0000313" key="1">
    <source>
        <dbReference type="EMBL" id="MDK4306928.1"/>
    </source>
</evidence>
<accession>A0AAP4F683</accession>
<dbReference type="SUPFAM" id="SSF51905">
    <property type="entry name" value="FAD/NAD(P)-binding domain"/>
    <property type="match status" value="1"/>
</dbReference>
<name>A0AAP4F683_9CORY</name>